<comment type="catalytic activity">
    <reaction evidence="1">
        <text>N-hexadecanoylsphing-4-enine(in) = N-hexadecanoylsphing-4-enine(out)</text>
        <dbReference type="Rhea" id="RHEA:45720"/>
        <dbReference type="ChEBI" id="CHEBI:72959"/>
    </reaction>
</comment>
<dbReference type="CDD" id="cd08872">
    <property type="entry name" value="START_STARD11-like"/>
    <property type="match status" value="1"/>
</dbReference>
<evidence type="ECO:0000313" key="18">
    <source>
        <dbReference type="Proteomes" id="UP000472270"/>
    </source>
</evidence>
<dbReference type="InterPro" id="IPR023393">
    <property type="entry name" value="START-like_dom_sf"/>
</dbReference>
<evidence type="ECO:0000256" key="13">
    <source>
        <dbReference type="SAM" id="Coils"/>
    </source>
</evidence>
<dbReference type="PROSITE" id="PS50848">
    <property type="entry name" value="START"/>
    <property type="match status" value="1"/>
</dbReference>
<dbReference type="SMART" id="SM00234">
    <property type="entry name" value="START"/>
    <property type="match status" value="1"/>
</dbReference>
<reference evidence="17" key="1">
    <citation type="submission" date="2025-08" db="UniProtKB">
        <authorList>
            <consortium name="Ensembl"/>
        </authorList>
    </citation>
    <scope>IDENTIFICATION</scope>
</reference>
<evidence type="ECO:0000256" key="9">
    <source>
        <dbReference type="ARBA" id="ARBA00023034"/>
    </source>
</evidence>
<comment type="subcellular location">
    <subcellularLocation>
        <location evidence="3">Cytoplasm</location>
    </subcellularLocation>
    <subcellularLocation>
        <location evidence="2">Endoplasmic reticulum</location>
    </subcellularLocation>
    <subcellularLocation>
        <location evidence="4">Golgi apparatus</location>
    </subcellularLocation>
</comment>
<evidence type="ECO:0000256" key="14">
    <source>
        <dbReference type="SAM" id="MobiDB-lite"/>
    </source>
</evidence>
<keyword evidence="6" id="KW-0813">Transport</keyword>
<dbReference type="GO" id="GO:0005794">
    <property type="term" value="C:Golgi apparatus"/>
    <property type="evidence" value="ECO:0007669"/>
    <property type="project" value="UniProtKB-SubCell"/>
</dbReference>
<dbReference type="GO" id="GO:0008289">
    <property type="term" value="F:lipid binding"/>
    <property type="evidence" value="ECO:0007669"/>
    <property type="project" value="InterPro"/>
</dbReference>
<dbReference type="FunFam" id="2.30.29.30:FF:000104">
    <property type="entry name" value="collagen type IV alpha-3-binding protein-like isoform X2"/>
    <property type="match status" value="1"/>
</dbReference>
<evidence type="ECO:0000256" key="3">
    <source>
        <dbReference type="ARBA" id="ARBA00004496"/>
    </source>
</evidence>
<gene>
    <name evidence="17" type="primary">LOC107713491</name>
</gene>
<feature type="compositionally biased region" description="Basic and acidic residues" evidence="14">
    <location>
        <begin position="332"/>
        <end position="341"/>
    </location>
</feature>
<feature type="domain" description="START" evidence="16">
    <location>
        <begin position="413"/>
        <end position="616"/>
    </location>
</feature>
<dbReference type="InterPro" id="IPR051213">
    <property type="entry name" value="START_lipid_transfer"/>
</dbReference>
<name>A0A673GXV1_9TELE</name>
<evidence type="ECO:0000256" key="5">
    <source>
        <dbReference type="ARBA" id="ARBA00021440"/>
    </source>
</evidence>
<dbReference type="InterPro" id="IPR001849">
    <property type="entry name" value="PH_domain"/>
</dbReference>
<reference evidence="17" key="2">
    <citation type="submission" date="2025-09" db="UniProtKB">
        <authorList>
            <consortium name="Ensembl"/>
        </authorList>
    </citation>
    <scope>IDENTIFICATION</scope>
</reference>
<dbReference type="CDD" id="cd13283">
    <property type="entry name" value="PH_GPBP"/>
    <property type="match status" value="1"/>
</dbReference>
<dbReference type="SUPFAM" id="SSF55961">
    <property type="entry name" value="Bet v1-like"/>
    <property type="match status" value="1"/>
</dbReference>
<feature type="domain" description="PH" evidence="15">
    <location>
        <begin position="39"/>
        <end position="133"/>
    </location>
</feature>
<dbReference type="PANTHER" id="PTHR19308:SF53">
    <property type="entry name" value="CERAMIDE TRANSFER PROTEIN"/>
    <property type="match status" value="1"/>
</dbReference>
<evidence type="ECO:0000256" key="4">
    <source>
        <dbReference type="ARBA" id="ARBA00004555"/>
    </source>
</evidence>
<dbReference type="SMART" id="SM00233">
    <property type="entry name" value="PH"/>
    <property type="match status" value="1"/>
</dbReference>
<proteinExistence type="predicted"/>
<accession>A0A673GXV1</accession>
<feature type="region of interest" description="Disordered" evidence="14">
    <location>
        <begin position="332"/>
        <end position="351"/>
    </location>
</feature>
<protein>
    <recommendedName>
        <fullName evidence="5">Ceramide transfer protein</fullName>
    </recommendedName>
    <alternativeName>
        <fullName evidence="12">Collagen type IV alpha-3-binding protein</fullName>
    </alternativeName>
</protein>
<keyword evidence="9" id="KW-0333">Golgi apparatus</keyword>
<keyword evidence="8" id="KW-0256">Endoplasmic reticulum</keyword>
<dbReference type="PANTHER" id="PTHR19308">
    <property type="entry name" value="PHOSPHATIDYLCHOLINE TRANSFER PROTEIN"/>
    <property type="match status" value="1"/>
</dbReference>
<dbReference type="FunFam" id="3.30.530.20:FF:000003">
    <property type="entry name" value="Collagen type IV alpha-3-binding protein-like protein"/>
    <property type="match status" value="1"/>
</dbReference>
<keyword evidence="10 13" id="KW-0175">Coiled coil</keyword>
<organism evidence="17 18">
    <name type="scientific">Sinocyclocheilus rhinocerous</name>
    <dbReference type="NCBI Taxonomy" id="307959"/>
    <lineage>
        <taxon>Eukaryota</taxon>
        <taxon>Metazoa</taxon>
        <taxon>Chordata</taxon>
        <taxon>Craniata</taxon>
        <taxon>Vertebrata</taxon>
        <taxon>Euteleostomi</taxon>
        <taxon>Actinopterygii</taxon>
        <taxon>Neopterygii</taxon>
        <taxon>Teleostei</taxon>
        <taxon>Ostariophysi</taxon>
        <taxon>Cypriniformes</taxon>
        <taxon>Cyprinidae</taxon>
        <taxon>Cyprininae</taxon>
        <taxon>Sinocyclocheilus</taxon>
    </lineage>
</organism>
<evidence type="ECO:0000256" key="1">
    <source>
        <dbReference type="ARBA" id="ARBA00000074"/>
    </source>
</evidence>
<evidence type="ECO:0000313" key="17">
    <source>
        <dbReference type="Ensembl" id="ENSSRHP00000018492.1"/>
    </source>
</evidence>
<dbReference type="InterPro" id="IPR011993">
    <property type="entry name" value="PH-like_dom_sf"/>
</dbReference>
<keyword evidence="18" id="KW-1185">Reference proteome</keyword>
<dbReference type="Pfam" id="PF00169">
    <property type="entry name" value="PH"/>
    <property type="match status" value="1"/>
</dbReference>
<dbReference type="GO" id="GO:0035621">
    <property type="term" value="P:ER to Golgi ceramide transport"/>
    <property type="evidence" value="ECO:0007669"/>
    <property type="project" value="TreeGrafter"/>
</dbReference>
<evidence type="ECO:0000256" key="11">
    <source>
        <dbReference type="ARBA" id="ARBA00023055"/>
    </source>
</evidence>
<evidence type="ECO:0000256" key="2">
    <source>
        <dbReference type="ARBA" id="ARBA00004240"/>
    </source>
</evidence>
<keyword evidence="11" id="KW-0445">Lipid transport</keyword>
<evidence type="ECO:0000256" key="10">
    <source>
        <dbReference type="ARBA" id="ARBA00023054"/>
    </source>
</evidence>
<dbReference type="Ensembl" id="ENSSRHT00000019074.1">
    <property type="protein sequence ID" value="ENSSRHP00000018492.1"/>
    <property type="gene ID" value="ENSSRHG00000009986.1"/>
</dbReference>
<evidence type="ECO:0000259" key="16">
    <source>
        <dbReference type="PROSITE" id="PS50848"/>
    </source>
</evidence>
<feature type="coiled-coil region" evidence="13">
    <location>
        <begin position="265"/>
        <end position="292"/>
    </location>
</feature>
<dbReference type="Pfam" id="PF01852">
    <property type="entry name" value="START"/>
    <property type="match status" value="1"/>
</dbReference>
<evidence type="ECO:0000259" key="15">
    <source>
        <dbReference type="PROSITE" id="PS50003"/>
    </source>
</evidence>
<evidence type="ECO:0000256" key="7">
    <source>
        <dbReference type="ARBA" id="ARBA00022490"/>
    </source>
</evidence>
<dbReference type="PROSITE" id="PS50003">
    <property type="entry name" value="PH_DOMAIN"/>
    <property type="match status" value="1"/>
</dbReference>
<feature type="region of interest" description="Disordered" evidence="14">
    <location>
        <begin position="1"/>
        <end position="34"/>
    </location>
</feature>
<dbReference type="Proteomes" id="UP000472270">
    <property type="component" value="Unassembled WGS sequence"/>
</dbReference>
<dbReference type="Gene3D" id="2.30.29.30">
    <property type="entry name" value="Pleckstrin-homology domain (PH domain)/Phosphotyrosine-binding domain (PTB)"/>
    <property type="match status" value="1"/>
</dbReference>
<evidence type="ECO:0000256" key="8">
    <source>
        <dbReference type="ARBA" id="ARBA00022824"/>
    </source>
</evidence>
<sequence length="622" mass="70908">MNSSPLPNGRLLPDSQSWNSSGSEEDLDVEPGLGPHGGVAEFGGVLSKWTNYIHGWQDRWVVLKNNTLSYYKSQDEREYGCRGSLCLSKAVITPHEFDECRLDISVNDSVWYLRAQDPEHRNQWIDSIEQHRVTTSGYSATSTSSFKKGHSLREKLSEMETFRDILCRQVDTLQKYFDGCADAVTKDELQRDKIVEDDEDGFPTTRSNGEFLHNNNGSKEKLFQCLSHKGINGIDFKGEAITFKATTAGILATLSHCIDLMVKREDSWQKRLDKEMEKRRRMEEAYKSALSELKKKSHFGGPDYEEGPNSLINEDEFFDAVEAALDRHDKIEEQSQCEKSRIQRSSSVPSGDVYSRVGSHRFAEKVSSLFSSWLSIDLLVSLWCSVFPSWSLFWVEEMVQNHMTYSLQDVGGDANWQLVVEEGEMKVYRREVEAAGIVLDPLKATHCVKGVTGHEVCHYFWDTDVRNDWETTVENFNIVETLSDNAIIIYQTHKRVWPASQRDVLYLSAIRKIMANNENDPDTWLVCNFSVEHENAQPNNRCVRAKINVAMICQTLVSPPEGDKEISRDNILCKITYVANVNPGGWAPASVLRAVAKREYPKFLKRFTSYVQEKTAGKPILF</sequence>
<dbReference type="GO" id="GO:0005783">
    <property type="term" value="C:endoplasmic reticulum"/>
    <property type="evidence" value="ECO:0007669"/>
    <property type="project" value="UniProtKB-SubCell"/>
</dbReference>
<dbReference type="InterPro" id="IPR041952">
    <property type="entry name" value="STARD11_START"/>
</dbReference>
<dbReference type="InterPro" id="IPR002913">
    <property type="entry name" value="START_lipid-bd_dom"/>
</dbReference>
<evidence type="ECO:0000256" key="6">
    <source>
        <dbReference type="ARBA" id="ARBA00022448"/>
    </source>
</evidence>
<dbReference type="SUPFAM" id="SSF50729">
    <property type="entry name" value="PH domain-like"/>
    <property type="match status" value="1"/>
</dbReference>
<dbReference type="AlphaFoldDB" id="A0A673GXV1"/>
<keyword evidence="7" id="KW-0963">Cytoplasm</keyword>
<evidence type="ECO:0000256" key="12">
    <source>
        <dbReference type="ARBA" id="ARBA00031527"/>
    </source>
</evidence>
<dbReference type="Gene3D" id="3.30.530.20">
    <property type="match status" value="1"/>
</dbReference>